<dbReference type="InterPro" id="IPR004107">
    <property type="entry name" value="Integrase_SAM-like_N"/>
</dbReference>
<dbReference type="InterPro" id="IPR002104">
    <property type="entry name" value="Integrase_catalytic"/>
</dbReference>
<evidence type="ECO:0000259" key="7">
    <source>
        <dbReference type="PROSITE" id="PS51900"/>
    </source>
</evidence>
<dbReference type="Gene3D" id="1.10.150.130">
    <property type="match status" value="1"/>
</dbReference>
<dbReference type="InterPro" id="IPR011010">
    <property type="entry name" value="DNA_brk_join_enz"/>
</dbReference>
<dbReference type="EMBL" id="VLNT01000001">
    <property type="protein sequence ID" value="TSD68083.1"/>
    <property type="molecule type" value="Genomic_DNA"/>
</dbReference>
<dbReference type="InterPro" id="IPR050090">
    <property type="entry name" value="Tyrosine_recombinase_XerCD"/>
</dbReference>
<dbReference type="Pfam" id="PF00589">
    <property type="entry name" value="Phage_integrase"/>
    <property type="match status" value="1"/>
</dbReference>
<keyword evidence="9" id="KW-1185">Reference proteome</keyword>
<dbReference type="PROSITE" id="PS51898">
    <property type="entry name" value="TYR_RECOMBINASE"/>
    <property type="match status" value="1"/>
</dbReference>
<comment type="caution">
    <text evidence="8">The sequence shown here is derived from an EMBL/GenBank/DDBJ whole genome shotgun (WGS) entry which is preliminary data.</text>
</comment>
<dbReference type="GO" id="GO:0015074">
    <property type="term" value="P:DNA integration"/>
    <property type="evidence" value="ECO:0007669"/>
    <property type="project" value="UniProtKB-KW"/>
</dbReference>
<feature type="domain" description="Tyr recombinase" evidence="6">
    <location>
        <begin position="180"/>
        <end position="397"/>
    </location>
</feature>
<feature type="domain" description="Core-binding (CB)" evidence="7">
    <location>
        <begin position="67"/>
        <end position="157"/>
    </location>
</feature>
<evidence type="ECO:0000256" key="4">
    <source>
        <dbReference type="ARBA" id="ARBA00023172"/>
    </source>
</evidence>
<accession>A0A554SNZ4</accession>
<name>A0A554SNZ4_9ACTN</name>
<comment type="similarity">
    <text evidence="1">Belongs to the 'phage' integrase family.</text>
</comment>
<dbReference type="RefSeq" id="WP_143911030.1">
    <property type="nucleotide sequence ID" value="NZ_VLNT01000001.1"/>
</dbReference>
<dbReference type="SUPFAM" id="SSF56349">
    <property type="entry name" value="DNA breaking-rejoining enzymes"/>
    <property type="match status" value="1"/>
</dbReference>
<evidence type="ECO:0000313" key="9">
    <source>
        <dbReference type="Proteomes" id="UP000316988"/>
    </source>
</evidence>
<reference evidence="8 9" key="1">
    <citation type="submission" date="2019-07" db="EMBL/GenBank/DDBJ databases">
        <authorList>
            <person name="Zhao L.H."/>
        </authorList>
    </citation>
    <scope>NUCLEOTIDE SEQUENCE [LARGE SCALE GENOMIC DNA]</scope>
    <source>
        <strain evidence="8 9">Co35</strain>
    </source>
</reference>
<evidence type="ECO:0000259" key="6">
    <source>
        <dbReference type="PROSITE" id="PS51898"/>
    </source>
</evidence>
<proteinExistence type="inferred from homology"/>
<dbReference type="InterPro" id="IPR010998">
    <property type="entry name" value="Integrase_recombinase_N"/>
</dbReference>
<sequence>MPTPKRYQSKDGTITWRVRFRDGSSSASETFITRKHAQDFCDLVAAAGGARARAIIREAEPDKVLKHTVGEIVDRWFEWKDARYADGRPKRVRSPYTLTRYEQLIRLHIKPHLGDKLASVVSESDVQEWIDKLTDKLAPKTVIECHSLLHQVYKWANAPSRGLAVVDPCTATDLPKAHRKRVKGITPAEWKVLHEAAREVDPDAADLLLFLVSTGWRWSEAVAVRVMDVDDLGDDGVFVSMGRVLRRDGNSFYYAEDEGKSTAATRRVKLGSEAAAMVRRRIEGRPATSLLLTNRRGSKWSYSAFHSDVWTATKLKSDGPRTRKRILQVALEKGLDRAPTFELHMLRHTHAVLMLLTGESLASVQKRLGHESIETTIGTYGTMVGDVTDAGLDKLDAILGGTAEISGMRALD</sequence>
<protein>
    <submittedName>
        <fullName evidence="8">Site-specific integrase</fullName>
    </submittedName>
</protein>
<evidence type="ECO:0000256" key="2">
    <source>
        <dbReference type="ARBA" id="ARBA00022908"/>
    </source>
</evidence>
<dbReference type="GO" id="GO:0006310">
    <property type="term" value="P:DNA recombination"/>
    <property type="evidence" value="ECO:0007669"/>
    <property type="project" value="UniProtKB-KW"/>
</dbReference>
<organism evidence="8 9">
    <name type="scientific">Aeromicrobium piscarium</name>
    <dbReference type="NCBI Taxonomy" id="2590901"/>
    <lineage>
        <taxon>Bacteria</taxon>
        <taxon>Bacillati</taxon>
        <taxon>Actinomycetota</taxon>
        <taxon>Actinomycetes</taxon>
        <taxon>Propionibacteriales</taxon>
        <taxon>Nocardioidaceae</taxon>
        <taxon>Aeromicrobium</taxon>
    </lineage>
</organism>
<keyword evidence="4" id="KW-0233">DNA recombination</keyword>
<gene>
    <name evidence="8" type="ORF">FNM00_00365</name>
</gene>
<dbReference type="PROSITE" id="PS51900">
    <property type="entry name" value="CB"/>
    <property type="match status" value="1"/>
</dbReference>
<evidence type="ECO:0000256" key="1">
    <source>
        <dbReference type="ARBA" id="ARBA00008857"/>
    </source>
</evidence>
<keyword evidence="3 5" id="KW-0238">DNA-binding</keyword>
<dbReference type="Gene3D" id="1.10.443.10">
    <property type="entry name" value="Intergrase catalytic core"/>
    <property type="match status" value="1"/>
</dbReference>
<dbReference type="AlphaFoldDB" id="A0A554SNZ4"/>
<evidence type="ECO:0000256" key="5">
    <source>
        <dbReference type="PROSITE-ProRule" id="PRU01248"/>
    </source>
</evidence>
<dbReference type="InterPro" id="IPR044068">
    <property type="entry name" value="CB"/>
</dbReference>
<dbReference type="OrthoDB" id="1822491at2"/>
<dbReference type="PANTHER" id="PTHR30349">
    <property type="entry name" value="PHAGE INTEGRASE-RELATED"/>
    <property type="match status" value="1"/>
</dbReference>
<keyword evidence="2" id="KW-0229">DNA integration</keyword>
<dbReference type="Proteomes" id="UP000316988">
    <property type="component" value="Unassembled WGS sequence"/>
</dbReference>
<dbReference type="GO" id="GO:0003677">
    <property type="term" value="F:DNA binding"/>
    <property type="evidence" value="ECO:0007669"/>
    <property type="project" value="UniProtKB-UniRule"/>
</dbReference>
<dbReference type="PANTHER" id="PTHR30349:SF64">
    <property type="entry name" value="PROPHAGE INTEGRASE INTD-RELATED"/>
    <property type="match status" value="1"/>
</dbReference>
<dbReference type="Pfam" id="PF14659">
    <property type="entry name" value="Phage_int_SAM_3"/>
    <property type="match status" value="1"/>
</dbReference>
<evidence type="ECO:0000256" key="3">
    <source>
        <dbReference type="ARBA" id="ARBA00023125"/>
    </source>
</evidence>
<evidence type="ECO:0000313" key="8">
    <source>
        <dbReference type="EMBL" id="TSD68083.1"/>
    </source>
</evidence>
<dbReference type="InterPro" id="IPR013762">
    <property type="entry name" value="Integrase-like_cat_sf"/>
</dbReference>